<dbReference type="EMBL" id="REGN01006455">
    <property type="protein sequence ID" value="RNA09494.1"/>
    <property type="molecule type" value="Genomic_DNA"/>
</dbReference>
<gene>
    <name evidence="1" type="ORF">BpHYR1_002300</name>
</gene>
<sequence>MLHFIANFCSI</sequence>
<evidence type="ECO:0000313" key="1">
    <source>
        <dbReference type="EMBL" id="RNA09494.1"/>
    </source>
</evidence>
<reference evidence="1 2" key="1">
    <citation type="journal article" date="2018" name="Sci. Rep.">
        <title>Genomic signatures of local adaptation to the degree of environmental predictability in rotifers.</title>
        <authorList>
            <person name="Franch-Gras L."/>
            <person name="Hahn C."/>
            <person name="Garcia-Roger E.M."/>
            <person name="Carmona M.J."/>
            <person name="Serra M."/>
            <person name="Gomez A."/>
        </authorList>
    </citation>
    <scope>NUCLEOTIDE SEQUENCE [LARGE SCALE GENOMIC DNA]</scope>
    <source>
        <strain evidence="1">HYR1</strain>
    </source>
</reference>
<name>A0A3M7QE68_BRAPC</name>
<protein>
    <submittedName>
        <fullName evidence="1">Uncharacterized protein</fullName>
    </submittedName>
</protein>
<proteinExistence type="predicted"/>
<dbReference type="Proteomes" id="UP000276133">
    <property type="component" value="Unassembled WGS sequence"/>
</dbReference>
<accession>A0A3M7QE68</accession>
<evidence type="ECO:0000313" key="2">
    <source>
        <dbReference type="Proteomes" id="UP000276133"/>
    </source>
</evidence>
<comment type="caution">
    <text evidence="1">The sequence shown here is derived from an EMBL/GenBank/DDBJ whole genome shotgun (WGS) entry which is preliminary data.</text>
</comment>
<keyword evidence="2" id="KW-1185">Reference proteome</keyword>
<organism evidence="1 2">
    <name type="scientific">Brachionus plicatilis</name>
    <name type="common">Marine rotifer</name>
    <name type="synonym">Brachionus muelleri</name>
    <dbReference type="NCBI Taxonomy" id="10195"/>
    <lineage>
        <taxon>Eukaryota</taxon>
        <taxon>Metazoa</taxon>
        <taxon>Spiralia</taxon>
        <taxon>Gnathifera</taxon>
        <taxon>Rotifera</taxon>
        <taxon>Eurotatoria</taxon>
        <taxon>Monogononta</taxon>
        <taxon>Pseudotrocha</taxon>
        <taxon>Ploima</taxon>
        <taxon>Brachionidae</taxon>
        <taxon>Brachionus</taxon>
    </lineage>
</organism>